<reference evidence="1" key="2">
    <citation type="journal article" date="2022" name="New Phytol.">
        <title>Evolutionary transition to the ectomycorrhizal habit in the genomes of a hyperdiverse lineage of mushroom-forming fungi.</title>
        <authorList>
            <person name="Looney B."/>
            <person name="Miyauchi S."/>
            <person name="Morin E."/>
            <person name="Drula E."/>
            <person name="Courty P.E."/>
            <person name="Kohler A."/>
            <person name="Kuo A."/>
            <person name="LaButti K."/>
            <person name="Pangilinan J."/>
            <person name="Lipzen A."/>
            <person name="Riley R."/>
            <person name="Andreopoulos W."/>
            <person name="He G."/>
            <person name="Johnson J."/>
            <person name="Nolan M."/>
            <person name="Tritt A."/>
            <person name="Barry K.W."/>
            <person name="Grigoriev I.V."/>
            <person name="Nagy L.G."/>
            <person name="Hibbett D."/>
            <person name="Henrissat B."/>
            <person name="Matheny P.B."/>
            <person name="Labbe J."/>
            <person name="Martin F.M."/>
        </authorList>
    </citation>
    <scope>NUCLEOTIDE SEQUENCE</scope>
    <source>
        <strain evidence="1">EC-137</strain>
    </source>
</reference>
<keyword evidence="2" id="KW-1185">Reference proteome</keyword>
<reference evidence="1" key="1">
    <citation type="submission" date="2021-02" db="EMBL/GenBank/DDBJ databases">
        <authorList>
            <consortium name="DOE Joint Genome Institute"/>
            <person name="Ahrendt S."/>
            <person name="Looney B.P."/>
            <person name="Miyauchi S."/>
            <person name="Morin E."/>
            <person name="Drula E."/>
            <person name="Courty P.E."/>
            <person name="Chicoki N."/>
            <person name="Fauchery L."/>
            <person name="Kohler A."/>
            <person name="Kuo A."/>
            <person name="Labutti K."/>
            <person name="Pangilinan J."/>
            <person name="Lipzen A."/>
            <person name="Riley R."/>
            <person name="Andreopoulos W."/>
            <person name="He G."/>
            <person name="Johnson J."/>
            <person name="Barry K.W."/>
            <person name="Grigoriev I.V."/>
            <person name="Nagy L."/>
            <person name="Hibbett D."/>
            <person name="Henrissat B."/>
            <person name="Matheny P.B."/>
            <person name="Labbe J."/>
            <person name="Martin F."/>
        </authorList>
    </citation>
    <scope>NUCLEOTIDE SEQUENCE</scope>
    <source>
        <strain evidence="1">EC-137</strain>
    </source>
</reference>
<organism evidence="1 2">
    <name type="scientific">Vararia minispora EC-137</name>
    <dbReference type="NCBI Taxonomy" id="1314806"/>
    <lineage>
        <taxon>Eukaryota</taxon>
        <taxon>Fungi</taxon>
        <taxon>Dikarya</taxon>
        <taxon>Basidiomycota</taxon>
        <taxon>Agaricomycotina</taxon>
        <taxon>Agaricomycetes</taxon>
        <taxon>Russulales</taxon>
        <taxon>Lachnocladiaceae</taxon>
        <taxon>Vararia</taxon>
    </lineage>
</organism>
<evidence type="ECO:0000313" key="2">
    <source>
        <dbReference type="Proteomes" id="UP000814128"/>
    </source>
</evidence>
<evidence type="ECO:0000313" key="1">
    <source>
        <dbReference type="EMBL" id="KAI0034002.1"/>
    </source>
</evidence>
<dbReference type="EMBL" id="MU273508">
    <property type="protein sequence ID" value="KAI0034002.1"/>
    <property type="molecule type" value="Genomic_DNA"/>
</dbReference>
<comment type="caution">
    <text evidence="1">The sequence shown here is derived from an EMBL/GenBank/DDBJ whole genome shotgun (WGS) entry which is preliminary data.</text>
</comment>
<sequence>MLARSVTKSFKSGGAFAAPFAARTISVQSLLHGSPEAKAAGDVATQHHSKLIGRGKYLHGFEIHRVKPDRVVEYRKAAEAYYTGLRDDDELHVKLSGSFEVVVGEQDTFYHILEYENHAGFDGTWAKLLNSEHTHAFDALRPFLHSRTTQLTQEFAFLPTSPPRSEGGIFELRSYQLNPGALLEWEMTWRRGIDARKKFVQPVGAWYAQVGRLHQVHHLWQYPDLHTRKEMRERAWQIDGWADTVHKTAQLAKYMDSYLMVPLSFSPLK</sequence>
<proteinExistence type="predicted"/>
<dbReference type="Proteomes" id="UP000814128">
    <property type="component" value="Unassembled WGS sequence"/>
</dbReference>
<gene>
    <name evidence="1" type="ORF">K488DRAFT_77563</name>
</gene>
<accession>A0ACB8QQS6</accession>
<protein>
    <submittedName>
        <fullName evidence="1">NIPSNAP-domain-containing protein</fullName>
    </submittedName>
</protein>
<name>A0ACB8QQS6_9AGAM</name>